<reference evidence="2 3" key="1">
    <citation type="submission" date="2014-04" db="EMBL/GenBank/DDBJ databases">
        <title>Characterization and application of a salt tolerant electro-active bacterium.</title>
        <authorList>
            <person name="Yang L."/>
            <person name="Wei S."/>
            <person name="Tay Q.X.M."/>
        </authorList>
    </citation>
    <scope>NUCLEOTIDE SEQUENCE [LARGE SCALE GENOMIC DNA]</scope>
    <source>
        <strain evidence="2 3">LY1</strain>
    </source>
</reference>
<sequence length="66" mass="7453">METWKRADRCRLRIFSTDRYNLPGTGIYTRAISAINVAAIYSLLMYGSTGNGNFCGIDLKTEEIRS</sequence>
<organism evidence="2 3">
    <name type="scientific">Anditalea andensis</name>
    <dbReference type="NCBI Taxonomy" id="1048983"/>
    <lineage>
        <taxon>Bacteria</taxon>
        <taxon>Pseudomonadati</taxon>
        <taxon>Bacteroidota</taxon>
        <taxon>Cytophagia</taxon>
        <taxon>Cytophagales</taxon>
        <taxon>Cytophagaceae</taxon>
        <taxon>Anditalea</taxon>
    </lineage>
</organism>
<accession>A0A074LHZ5</accession>
<protein>
    <submittedName>
        <fullName evidence="2">Uncharacterized protein</fullName>
    </submittedName>
</protein>
<dbReference type="Proteomes" id="UP000027821">
    <property type="component" value="Unassembled WGS sequence"/>
</dbReference>
<dbReference type="AlphaFoldDB" id="A0A074LHZ5"/>
<evidence type="ECO:0000313" key="2">
    <source>
        <dbReference type="EMBL" id="KEO73422.1"/>
    </source>
</evidence>
<proteinExistence type="predicted"/>
<keyword evidence="1" id="KW-1133">Transmembrane helix</keyword>
<evidence type="ECO:0000256" key="1">
    <source>
        <dbReference type="SAM" id="Phobius"/>
    </source>
</evidence>
<gene>
    <name evidence="2" type="ORF">EL17_13870</name>
</gene>
<comment type="caution">
    <text evidence="2">The sequence shown here is derived from an EMBL/GenBank/DDBJ whole genome shotgun (WGS) entry which is preliminary data.</text>
</comment>
<feature type="transmembrane region" description="Helical" evidence="1">
    <location>
        <begin position="20"/>
        <end position="44"/>
    </location>
</feature>
<evidence type="ECO:0000313" key="3">
    <source>
        <dbReference type="Proteomes" id="UP000027821"/>
    </source>
</evidence>
<name>A0A074LHZ5_9BACT</name>
<dbReference type="OrthoDB" id="836882at2"/>
<keyword evidence="1" id="KW-0472">Membrane</keyword>
<dbReference type="EMBL" id="JMIH01000022">
    <property type="protein sequence ID" value="KEO73422.1"/>
    <property type="molecule type" value="Genomic_DNA"/>
</dbReference>
<keyword evidence="1" id="KW-0812">Transmembrane</keyword>
<keyword evidence="3" id="KW-1185">Reference proteome</keyword>
<dbReference type="RefSeq" id="WP_035075431.1">
    <property type="nucleotide sequence ID" value="NZ_JMIH01000022.1"/>
</dbReference>